<gene>
    <name evidence="2" type="ORF">C427_3177</name>
</gene>
<dbReference type="Pfam" id="PF13275">
    <property type="entry name" value="S4_2"/>
    <property type="match status" value="1"/>
</dbReference>
<dbReference type="EMBL" id="CP003837">
    <property type="protein sequence ID" value="AGH45286.1"/>
    <property type="molecule type" value="Genomic_DNA"/>
</dbReference>
<proteinExistence type="predicted"/>
<dbReference type="eggNOG" id="COG2501">
    <property type="taxonomic scope" value="Bacteria"/>
</dbReference>
<evidence type="ECO:0000256" key="1">
    <source>
        <dbReference type="PROSITE-ProRule" id="PRU00182"/>
    </source>
</evidence>
<accession>K6Z347</accession>
<protein>
    <submittedName>
        <fullName evidence="2">RNA-binding S4 domain-containing protein</fullName>
    </submittedName>
</protein>
<dbReference type="InterPro" id="IPR036986">
    <property type="entry name" value="S4_RNA-bd_sf"/>
</dbReference>
<sequence>METLPMKNIEIYAEPIALYQLLKFEALVSSGGEAKVAIDDGRVLVNGDVETRRRKKIISGDIIEFENQQFKIVLKQEIKPFIS</sequence>
<dbReference type="SUPFAM" id="SSF55174">
    <property type="entry name" value="Alpha-L RNA-binding motif"/>
    <property type="match status" value="1"/>
</dbReference>
<organism evidence="2 3">
    <name type="scientific">Paraglaciecola psychrophila 170</name>
    <dbReference type="NCBI Taxonomy" id="1129794"/>
    <lineage>
        <taxon>Bacteria</taxon>
        <taxon>Pseudomonadati</taxon>
        <taxon>Pseudomonadota</taxon>
        <taxon>Gammaproteobacteria</taxon>
        <taxon>Alteromonadales</taxon>
        <taxon>Alteromonadaceae</taxon>
        <taxon>Paraglaciecola</taxon>
    </lineage>
</organism>
<reference evidence="2 3" key="1">
    <citation type="journal article" date="2013" name="Genome Announc.">
        <title>Complete Genome Sequence of Glaciecola psychrophila Strain 170T.</title>
        <authorList>
            <person name="Yin J."/>
            <person name="Chen J."/>
            <person name="Liu G."/>
            <person name="Yu Y."/>
            <person name="Song L."/>
            <person name="Wang X."/>
            <person name="Qu X."/>
        </authorList>
    </citation>
    <scope>NUCLEOTIDE SEQUENCE [LARGE SCALE GENOMIC DNA]</scope>
    <source>
        <strain evidence="2 3">170</strain>
    </source>
</reference>
<dbReference type="HOGENOM" id="CLU_127162_1_3_6"/>
<dbReference type="GO" id="GO:0003723">
    <property type="term" value="F:RNA binding"/>
    <property type="evidence" value="ECO:0007669"/>
    <property type="project" value="UniProtKB-KW"/>
</dbReference>
<dbReference type="CDD" id="cd00165">
    <property type="entry name" value="S4"/>
    <property type="match status" value="1"/>
</dbReference>
<dbReference type="Gene3D" id="3.10.290.10">
    <property type="entry name" value="RNA-binding S4 domain"/>
    <property type="match status" value="1"/>
</dbReference>
<dbReference type="STRING" id="1129794.C427_3177"/>
<keyword evidence="3" id="KW-1185">Reference proteome</keyword>
<keyword evidence="1" id="KW-0694">RNA-binding</keyword>
<name>K6Z347_9ALTE</name>
<dbReference type="PATRIC" id="fig|1129794.4.peg.3161"/>
<dbReference type="Proteomes" id="UP000011864">
    <property type="component" value="Chromosome"/>
</dbReference>
<evidence type="ECO:0000313" key="3">
    <source>
        <dbReference type="Proteomes" id="UP000011864"/>
    </source>
</evidence>
<dbReference type="OrthoDB" id="9802835at2"/>
<dbReference type="KEGG" id="gps:C427_3177"/>
<dbReference type="AlphaFoldDB" id="K6Z347"/>
<evidence type="ECO:0000313" key="2">
    <source>
        <dbReference type="EMBL" id="AGH45286.1"/>
    </source>
</evidence>
<dbReference type="PROSITE" id="PS50889">
    <property type="entry name" value="S4"/>
    <property type="match status" value="1"/>
</dbReference>